<comment type="pathway">
    <text evidence="10">Cell wall biogenesis; peptidoglycan biosynthesis.</text>
</comment>
<evidence type="ECO:0000256" key="9">
    <source>
        <dbReference type="ARBA" id="ARBA00023316"/>
    </source>
</evidence>
<evidence type="ECO:0000259" key="12">
    <source>
        <dbReference type="Pfam" id="PF04101"/>
    </source>
</evidence>
<dbReference type="GO" id="GO:0005886">
    <property type="term" value="C:plasma membrane"/>
    <property type="evidence" value="ECO:0007669"/>
    <property type="project" value="UniProtKB-SubCell"/>
</dbReference>
<dbReference type="SUPFAM" id="SSF53756">
    <property type="entry name" value="UDP-Glycosyltransferase/glycogen phosphorylase"/>
    <property type="match status" value="1"/>
</dbReference>
<keyword evidence="8 10" id="KW-0131">Cell cycle</keyword>
<dbReference type="AlphaFoldDB" id="A0A2N6UJU2"/>
<dbReference type="Pfam" id="PF04101">
    <property type="entry name" value="Glyco_tran_28_C"/>
    <property type="match status" value="1"/>
</dbReference>
<dbReference type="NCBIfam" id="TIGR01133">
    <property type="entry name" value="murG"/>
    <property type="match status" value="1"/>
</dbReference>
<reference evidence="13 14" key="1">
    <citation type="submission" date="2017-09" db="EMBL/GenBank/DDBJ databases">
        <title>Bacterial strain isolated from the female urinary microbiota.</title>
        <authorList>
            <person name="Thomas-White K."/>
            <person name="Kumar N."/>
            <person name="Forster S."/>
            <person name="Putonti C."/>
            <person name="Lawley T."/>
            <person name="Wolfe A.J."/>
        </authorList>
    </citation>
    <scope>NUCLEOTIDE SEQUENCE [LARGE SCALE GENOMIC DNA]</scope>
    <source>
        <strain evidence="13 14">UMB0204</strain>
    </source>
</reference>
<dbReference type="GO" id="GO:0071555">
    <property type="term" value="P:cell wall organization"/>
    <property type="evidence" value="ECO:0007669"/>
    <property type="project" value="UniProtKB-KW"/>
</dbReference>
<comment type="subcellular location">
    <subcellularLocation>
        <location evidence="10">Cell membrane</location>
        <topology evidence="10">Peripheral membrane protein</topology>
        <orientation evidence="10">Cytoplasmic side</orientation>
    </subcellularLocation>
</comment>
<feature type="binding site" evidence="10">
    <location>
        <position position="196"/>
    </location>
    <ligand>
        <name>UDP-N-acetyl-alpha-D-glucosamine</name>
        <dbReference type="ChEBI" id="CHEBI:57705"/>
    </ligand>
</feature>
<keyword evidence="2 10" id="KW-0132">Cell division</keyword>
<dbReference type="Proteomes" id="UP000235658">
    <property type="component" value="Unassembled WGS sequence"/>
</dbReference>
<keyword evidence="3 10" id="KW-0328">Glycosyltransferase</keyword>
<evidence type="ECO:0000259" key="11">
    <source>
        <dbReference type="Pfam" id="PF03033"/>
    </source>
</evidence>
<comment type="catalytic activity">
    <reaction evidence="10">
        <text>di-trans,octa-cis-undecaprenyl diphospho-N-acetyl-alpha-D-muramoyl-L-alanyl-D-glutamyl-meso-2,6-diaminopimeloyl-D-alanyl-D-alanine + UDP-N-acetyl-alpha-D-glucosamine = di-trans,octa-cis-undecaprenyl diphospho-[N-acetyl-alpha-D-glucosaminyl-(1-&gt;4)]-N-acetyl-alpha-D-muramoyl-L-alanyl-D-glutamyl-meso-2,6-diaminopimeloyl-D-alanyl-D-alanine + UDP + H(+)</text>
        <dbReference type="Rhea" id="RHEA:31227"/>
        <dbReference type="ChEBI" id="CHEBI:15378"/>
        <dbReference type="ChEBI" id="CHEBI:57705"/>
        <dbReference type="ChEBI" id="CHEBI:58223"/>
        <dbReference type="ChEBI" id="CHEBI:61387"/>
        <dbReference type="ChEBI" id="CHEBI:61388"/>
        <dbReference type="EC" id="2.4.1.227"/>
    </reaction>
</comment>
<evidence type="ECO:0000313" key="14">
    <source>
        <dbReference type="Proteomes" id="UP000235658"/>
    </source>
</evidence>
<evidence type="ECO:0000313" key="13">
    <source>
        <dbReference type="EMBL" id="PMC81921.1"/>
    </source>
</evidence>
<keyword evidence="7 10" id="KW-0472">Membrane</keyword>
<feature type="binding site" evidence="10">
    <location>
        <position position="124"/>
    </location>
    <ligand>
        <name>UDP-N-acetyl-alpha-D-glucosamine</name>
        <dbReference type="ChEBI" id="CHEBI:57705"/>
    </ligand>
</feature>
<dbReference type="EC" id="2.4.1.227" evidence="10"/>
<dbReference type="InterPro" id="IPR004276">
    <property type="entry name" value="GlycoTrans_28_N"/>
</dbReference>
<organism evidence="13 14">
    <name type="scientific">Anaerococcus hydrogenalis</name>
    <dbReference type="NCBI Taxonomy" id="33029"/>
    <lineage>
        <taxon>Bacteria</taxon>
        <taxon>Bacillati</taxon>
        <taxon>Bacillota</taxon>
        <taxon>Tissierellia</taxon>
        <taxon>Tissierellales</taxon>
        <taxon>Peptoniphilaceae</taxon>
        <taxon>Anaerococcus</taxon>
    </lineage>
</organism>
<evidence type="ECO:0000256" key="4">
    <source>
        <dbReference type="ARBA" id="ARBA00022679"/>
    </source>
</evidence>
<dbReference type="UniPathway" id="UPA00219"/>
<dbReference type="PANTHER" id="PTHR21015:SF22">
    <property type="entry name" value="GLYCOSYLTRANSFERASE"/>
    <property type="match status" value="1"/>
</dbReference>
<dbReference type="Gene3D" id="3.40.50.2000">
    <property type="entry name" value="Glycogen Phosphorylase B"/>
    <property type="match status" value="2"/>
</dbReference>
<dbReference type="EMBL" id="PNHP01000002">
    <property type="protein sequence ID" value="PMC81921.1"/>
    <property type="molecule type" value="Genomic_DNA"/>
</dbReference>
<gene>
    <name evidence="10 13" type="primary">murG</name>
    <name evidence="13" type="ORF">CJ192_04000</name>
</gene>
<dbReference type="RefSeq" id="WP_102197860.1">
    <property type="nucleotide sequence ID" value="NZ_CAUPDS010000006.1"/>
</dbReference>
<feature type="binding site" evidence="10">
    <location>
        <position position="166"/>
    </location>
    <ligand>
        <name>UDP-N-acetyl-alpha-D-glucosamine</name>
        <dbReference type="ChEBI" id="CHEBI:57705"/>
    </ligand>
</feature>
<feature type="domain" description="Glycosyl transferase family 28 C-terminal" evidence="12">
    <location>
        <begin position="189"/>
        <end position="350"/>
    </location>
</feature>
<comment type="caution">
    <text evidence="10">Lacks conserved residue(s) required for the propagation of feature annotation.</text>
</comment>
<comment type="similarity">
    <text evidence="10">Belongs to the glycosyltransferase 28 family. MurG subfamily.</text>
</comment>
<evidence type="ECO:0000256" key="5">
    <source>
        <dbReference type="ARBA" id="ARBA00022960"/>
    </source>
</evidence>
<dbReference type="GO" id="GO:0005975">
    <property type="term" value="P:carbohydrate metabolic process"/>
    <property type="evidence" value="ECO:0007669"/>
    <property type="project" value="InterPro"/>
</dbReference>
<keyword evidence="4 10" id="KW-0808">Transferase</keyword>
<dbReference type="GeneID" id="84578340"/>
<evidence type="ECO:0000256" key="10">
    <source>
        <dbReference type="HAMAP-Rule" id="MF_00033"/>
    </source>
</evidence>
<comment type="function">
    <text evidence="10">Cell wall formation. Catalyzes the transfer of a GlcNAc subunit on undecaprenyl-pyrophosphoryl-MurNAc-pentapeptide (lipid intermediate I) to form undecaprenyl-pyrophosphoryl-MurNAc-(pentapeptide)GlcNAc (lipid intermediate II).</text>
</comment>
<dbReference type="InterPro" id="IPR006009">
    <property type="entry name" value="GlcNAc_MurG"/>
</dbReference>
<feature type="binding site" evidence="10">
    <location>
        <position position="292"/>
    </location>
    <ligand>
        <name>UDP-N-acetyl-alpha-D-glucosamine</name>
        <dbReference type="ChEBI" id="CHEBI:57705"/>
    </ligand>
</feature>
<dbReference type="GO" id="GO:0009252">
    <property type="term" value="P:peptidoglycan biosynthetic process"/>
    <property type="evidence" value="ECO:0007669"/>
    <property type="project" value="UniProtKB-UniRule"/>
</dbReference>
<dbReference type="GO" id="GO:0051991">
    <property type="term" value="F:UDP-N-acetyl-D-glucosamine:N-acetylmuramoyl-L-alanyl-D-glutamyl-meso-2,6-diaminopimelyl-D-alanyl-D-alanine-diphosphoundecaprenol 4-beta-N-acetylglucosaminlytransferase activity"/>
    <property type="evidence" value="ECO:0007669"/>
    <property type="project" value="RHEA"/>
</dbReference>
<comment type="caution">
    <text evidence="13">The sequence shown here is derived from an EMBL/GenBank/DDBJ whole genome shotgun (WGS) entry which is preliminary data.</text>
</comment>
<evidence type="ECO:0000256" key="1">
    <source>
        <dbReference type="ARBA" id="ARBA00022475"/>
    </source>
</evidence>
<feature type="domain" description="Glycosyltransferase family 28 N-terminal" evidence="11">
    <location>
        <begin position="3"/>
        <end position="141"/>
    </location>
</feature>
<dbReference type="PANTHER" id="PTHR21015">
    <property type="entry name" value="UDP-N-ACETYLGLUCOSAMINE--N-ACETYLMURAMYL-(PENTAPEPTIDE) PYROPHOSPHORYL-UNDECAPRENOL N-ACETYLGLUCOSAMINE TRANSFERASE 1"/>
    <property type="match status" value="1"/>
</dbReference>
<evidence type="ECO:0000256" key="3">
    <source>
        <dbReference type="ARBA" id="ARBA00022676"/>
    </source>
</evidence>
<dbReference type="InterPro" id="IPR007235">
    <property type="entry name" value="Glyco_trans_28_C"/>
</dbReference>
<feature type="binding site" evidence="10">
    <location>
        <begin position="10"/>
        <end position="12"/>
    </location>
    <ligand>
        <name>UDP-N-acetyl-alpha-D-glucosamine</name>
        <dbReference type="ChEBI" id="CHEBI:57705"/>
    </ligand>
</feature>
<dbReference type="Pfam" id="PF03033">
    <property type="entry name" value="Glyco_transf_28"/>
    <property type="match status" value="1"/>
</dbReference>
<dbReference type="GO" id="GO:0051301">
    <property type="term" value="P:cell division"/>
    <property type="evidence" value="ECO:0007669"/>
    <property type="project" value="UniProtKB-KW"/>
</dbReference>
<evidence type="ECO:0000256" key="2">
    <source>
        <dbReference type="ARBA" id="ARBA00022618"/>
    </source>
</evidence>
<dbReference type="CDD" id="cd03785">
    <property type="entry name" value="GT28_MurG"/>
    <property type="match status" value="1"/>
</dbReference>
<sequence length="361" mass="40648">MRVIVSGGGTGGHIYPAIAMCQKLEKEINDIEILYVGIKGKPEERIVKKYGYKFRPIEAMGLPRKISKRLFKSLITNFKGFKEAKKIIKEFKPDLVIGTGGYVCAPILYQASKKNIKTLIHESNSFPGITTRFLSNKVDLVCISFEEAKKHIKNQKNIHITGNPVRGNFNTNYTKEDLEKLGIKKDRPVVFSFGGSNGSKALNNAVQEMSNLMDGKFYLLHQTGSIFYDDFLKNTKENEFIKAFSYIDNIDLFYGVSDLVISSSGAMSLSEISSLEKASILIPKAYTTENHQEYNARTYLDKGASSMILEKDLTGEVLYKNIVDIIDDKEKLKKMGQMAKSLQNPDAADEIYKLIKNLMEN</sequence>
<keyword evidence="1 10" id="KW-1003">Cell membrane</keyword>
<evidence type="ECO:0000256" key="8">
    <source>
        <dbReference type="ARBA" id="ARBA00023306"/>
    </source>
</evidence>
<dbReference type="GO" id="GO:0050511">
    <property type="term" value="F:undecaprenyldiphospho-muramoylpentapeptide beta-N-acetylglucosaminyltransferase activity"/>
    <property type="evidence" value="ECO:0007669"/>
    <property type="project" value="UniProtKB-UniRule"/>
</dbReference>
<proteinExistence type="inferred from homology"/>
<dbReference type="GO" id="GO:0008360">
    <property type="term" value="P:regulation of cell shape"/>
    <property type="evidence" value="ECO:0007669"/>
    <property type="project" value="UniProtKB-KW"/>
</dbReference>
<keyword evidence="6 10" id="KW-0573">Peptidoglycan synthesis</keyword>
<keyword evidence="5 10" id="KW-0133">Cell shape</keyword>
<accession>A0A2N6UJU2</accession>
<evidence type="ECO:0000256" key="7">
    <source>
        <dbReference type="ARBA" id="ARBA00023136"/>
    </source>
</evidence>
<dbReference type="HAMAP" id="MF_00033">
    <property type="entry name" value="MurG"/>
    <property type="match status" value="1"/>
</dbReference>
<protein>
    <recommendedName>
        <fullName evidence="10">UDP-N-acetylglucosamine--N-acetylmuramyl-(pentapeptide) pyrophosphoryl-undecaprenol N-acetylglucosamine transferase</fullName>
        <ecNumber evidence="10">2.4.1.227</ecNumber>
    </recommendedName>
    <alternativeName>
        <fullName evidence="10">Undecaprenyl-PP-MurNAc-pentapeptide-UDPGlcNAc GlcNAc transferase</fullName>
    </alternativeName>
</protein>
<keyword evidence="9 10" id="KW-0961">Cell wall biogenesis/degradation</keyword>
<feature type="binding site" evidence="10">
    <location>
        <position position="247"/>
    </location>
    <ligand>
        <name>UDP-N-acetyl-alpha-D-glucosamine</name>
        <dbReference type="ChEBI" id="CHEBI:57705"/>
    </ligand>
</feature>
<evidence type="ECO:0000256" key="6">
    <source>
        <dbReference type="ARBA" id="ARBA00022984"/>
    </source>
</evidence>
<name>A0A2N6UJU2_9FIRM</name>